<evidence type="ECO:0000259" key="10">
    <source>
        <dbReference type="PROSITE" id="PS51012"/>
    </source>
</evidence>
<sequence>MVEMAGGMTGGPLAWALRTGGVPVPRSRAVQVTLHLTAREFRIRYQAAFFGWLWALAPAVARFLVLGLVFSALVAGGGPDYLAELAVGVLAWNWFSAGVSASGRSAVDRRDLLGHPTLPREVVPAVSVLTDAFDYFAALPVLLLVVWLDTGTLPVTSVLLPTLLVLQGLLILGLGMAASVADVYWRDARLAVDLVLSLGFFVTPVFYTAQALADEGLAALASWNPMAGLISAQRQLLVEGVVPPVTDLLPLTAVCVVVFLSGWIVYRRHAPTFLDQL</sequence>
<evidence type="ECO:0000256" key="8">
    <source>
        <dbReference type="ARBA" id="ARBA00023136"/>
    </source>
</evidence>
<organism evidence="11 12">
    <name type="scientific">Geodermatophilus telluris</name>
    <dbReference type="NCBI Taxonomy" id="1190417"/>
    <lineage>
        <taxon>Bacteria</taxon>
        <taxon>Bacillati</taxon>
        <taxon>Actinomycetota</taxon>
        <taxon>Actinomycetes</taxon>
        <taxon>Geodermatophilales</taxon>
        <taxon>Geodermatophilaceae</taxon>
        <taxon>Geodermatophilus</taxon>
    </lineage>
</organism>
<dbReference type="GO" id="GO:0015920">
    <property type="term" value="P:lipopolysaccharide transport"/>
    <property type="evidence" value="ECO:0007669"/>
    <property type="project" value="TreeGrafter"/>
</dbReference>
<dbReference type="PROSITE" id="PS51012">
    <property type="entry name" value="ABC_TM2"/>
    <property type="match status" value="1"/>
</dbReference>
<evidence type="ECO:0000256" key="7">
    <source>
        <dbReference type="ARBA" id="ARBA00022989"/>
    </source>
</evidence>
<dbReference type="Proteomes" id="UP000199416">
    <property type="component" value="Unassembled WGS sequence"/>
</dbReference>
<feature type="domain" description="ABC transmembrane type-2" evidence="10">
    <location>
        <begin position="50"/>
        <end position="269"/>
    </location>
</feature>
<dbReference type="STRING" id="1190417.SAMN05660690_1225"/>
<keyword evidence="3 9" id="KW-0813">Transport</keyword>
<feature type="transmembrane region" description="Helical" evidence="9">
    <location>
        <begin position="248"/>
        <end position="266"/>
    </location>
</feature>
<feature type="transmembrane region" description="Helical" evidence="9">
    <location>
        <begin position="190"/>
        <end position="207"/>
    </location>
</feature>
<evidence type="ECO:0000313" key="12">
    <source>
        <dbReference type="Proteomes" id="UP000199416"/>
    </source>
</evidence>
<dbReference type="GO" id="GO:0140359">
    <property type="term" value="F:ABC-type transporter activity"/>
    <property type="evidence" value="ECO:0007669"/>
    <property type="project" value="InterPro"/>
</dbReference>
<reference evidence="12" key="1">
    <citation type="submission" date="2016-10" db="EMBL/GenBank/DDBJ databases">
        <authorList>
            <person name="Varghese N."/>
            <person name="Submissions S."/>
        </authorList>
    </citation>
    <scope>NUCLEOTIDE SEQUENCE [LARGE SCALE GENOMIC DNA]</scope>
    <source>
        <strain evidence="12">DSM 45421</strain>
    </source>
</reference>
<gene>
    <name evidence="11" type="ORF">SAMN05660690_1225</name>
</gene>
<comment type="subcellular location">
    <subcellularLocation>
        <location evidence="1">Cell inner membrane</location>
        <topology evidence="1">Multi-pass membrane protein</topology>
    </subcellularLocation>
    <subcellularLocation>
        <location evidence="9">Cell membrane</location>
        <topology evidence="9">Multi-pass membrane protein</topology>
    </subcellularLocation>
</comment>
<feature type="transmembrane region" description="Helical" evidence="9">
    <location>
        <begin position="158"/>
        <end position="178"/>
    </location>
</feature>
<feature type="transmembrane region" description="Helical" evidence="9">
    <location>
        <begin position="122"/>
        <end position="146"/>
    </location>
</feature>
<name>A0A1G6L7Y9_9ACTN</name>
<evidence type="ECO:0000256" key="1">
    <source>
        <dbReference type="ARBA" id="ARBA00004429"/>
    </source>
</evidence>
<dbReference type="EMBL" id="FMZF01000002">
    <property type="protein sequence ID" value="SDC38875.1"/>
    <property type="molecule type" value="Genomic_DNA"/>
</dbReference>
<proteinExistence type="inferred from homology"/>
<evidence type="ECO:0000256" key="3">
    <source>
        <dbReference type="ARBA" id="ARBA00022448"/>
    </source>
</evidence>
<evidence type="ECO:0000256" key="5">
    <source>
        <dbReference type="ARBA" id="ARBA00022519"/>
    </source>
</evidence>
<feature type="transmembrane region" description="Helical" evidence="9">
    <location>
        <begin position="49"/>
        <end position="75"/>
    </location>
</feature>
<accession>A0A1G6L7Y9</accession>
<dbReference type="PANTHER" id="PTHR30413:SF8">
    <property type="entry name" value="TRANSPORT PERMEASE PROTEIN"/>
    <property type="match status" value="1"/>
</dbReference>
<dbReference type="OrthoDB" id="9789409at2"/>
<protein>
    <recommendedName>
        <fullName evidence="9">Transport permease protein</fullName>
    </recommendedName>
</protein>
<dbReference type="PANTHER" id="PTHR30413">
    <property type="entry name" value="INNER MEMBRANE TRANSPORT PERMEASE"/>
    <property type="match status" value="1"/>
</dbReference>
<keyword evidence="6 9" id="KW-0812">Transmembrane</keyword>
<evidence type="ECO:0000256" key="4">
    <source>
        <dbReference type="ARBA" id="ARBA00022475"/>
    </source>
</evidence>
<evidence type="ECO:0000256" key="9">
    <source>
        <dbReference type="RuleBase" id="RU361157"/>
    </source>
</evidence>
<dbReference type="InterPro" id="IPR013525">
    <property type="entry name" value="ABC2_TM"/>
</dbReference>
<keyword evidence="4 9" id="KW-1003">Cell membrane</keyword>
<dbReference type="InterPro" id="IPR047817">
    <property type="entry name" value="ABC2_TM_bact-type"/>
</dbReference>
<dbReference type="GO" id="GO:0005886">
    <property type="term" value="C:plasma membrane"/>
    <property type="evidence" value="ECO:0007669"/>
    <property type="project" value="UniProtKB-SubCell"/>
</dbReference>
<keyword evidence="8 9" id="KW-0472">Membrane</keyword>
<dbReference type="Pfam" id="PF01061">
    <property type="entry name" value="ABC2_membrane"/>
    <property type="match status" value="1"/>
</dbReference>
<keyword evidence="7 9" id="KW-1133">Transmembrane helix</keyword>
<feature type="transmembrane region" description="Helical" evidence="9">
    <location>
        <begin position="81"/>
        <end position="101"/>
    </location>
</feature>
<comment type="similarity">
    <text evidence="2 9">Belongs to the ABC-2 integral membrane protein family.</text>
</comment>
<dbReference type="AlphaFoldDB" id="A0A1G6L7Y9"/>
<keyword evidence="12" id="KW-1185">Reference proteome</keyword>
<evidence type="ECO:0000313" key="11">
    <source>
        <dbReference type="EMBL" id="SDC38875.1"/>
    </source>
</evidence>
<evidence type="ECO:0000256" key="2">
    <source>
        <dbReference type="ARBA" id="ARBA00007783"/>
    </source>
</evidence>
<evidence type="ECO:0000256" key="6">
    <source>
        <dbReference type="ARBA" id="ARBA00022692"/>
    </source>
</evidence>
<keyword evidence="5" id="KW-0997">Cell inner membrane</keyword>